<protein>
    <recommendedName>
        <fullName evidence="2">MoaF-like domain-containing protein</fullName>
    </recommendedName>
</protein>
<dbReference type="AlphaFoldDB" id="A0A1C3HDJ2"/>
<reference evidence="3" key="1">
    <citation type="submission" date="2016-05" db="EMBL/GenBank/DDBJ databases">
        <authorList>
            <person name="Cock P.J.A."/>
            <person name="Cock P.J.A."/>
        </authorList>
    </citation>
    <scope>NUCLEOTIDE SEQUENCE</scope>
    <source>
        <strain evidence="3">PWN146_assembly</strain>
    </source>
</reference>
<accession>A0A1C3HDJ2</accession>
<dbReference type="InterPro" id="IPR012674">
    <property type="entry name" value="Calycin"/>
</dbReference>
<evidence type="ECO:0000256" key="1">
    <source>
        <dbReference type="SAM" id="SignalP"/>
    </source>
</evidence>
<dbReference type="Gene3D" id="2.40.128.20">
    <property type="match status" value="1"/>
</dbReference>
<gene>
    <name evidence="3" type="ORF">PWN146_01786</name>
</gene>
<organism evidence="3">
    <name type="scientific">Serratia marcescens</name>
    <dbReference type="NCBI Taxonomy" id="615"/>
    <lineage>
        <taxon>Bacteria</taxon>
        <taxon>Pseudomonadati</taxon>
        <taxon>Pseudomonadota</taxon>
        <taxon>Gammaproteobacteria</taxon>
        <taxon>Enterobacterales</taxon>
        <taxon>Yersiniaceae</taxon>
        <taxon>Serratia</taxon>
    </lineage>
</organism>
<keyword evidence="1" id="KW-0732">Signal</keyword>
<sequence length="150" mass="16297">MKTVKRTGIALAIALTFPLALPAATAAQPSLTNSKAATMTEKHGQFIAVGKVVQVTFGDFAFKLDFTDDKTMTFTGIGEASQGITDTVQYTALEIRPKVYMVYWHEPQSGDNVTHIEDFERGEVYTNIAAKDGSFTHLKGQLKIVGHSGK</sequence>
<dbReference type="EMBL" id="LT575490">
    <property type="protein sequence ID" value="SAY43095.1"/>
    <property type="molecule type" value="Genomic_DNA"/>
</dbReference>
<evidence type="ECO:0000313" key="3">
    <source>
        <dbReference type="EMBL" id="SAY43095.1"/>
    </source>
</evidence>
<feature type="chain" id="PRO_5008675123" description="MoaF-like domain-containing protein" evidence="1">
    <location>
        <begin position="27"/>
        <end position="150"/>
    </location>
</feature>
<dbReference type="Pfam" id="PF22036">
    <property type="entry name" value="MoaF_like"/>
    <property type="match status" value="1"/>
</dbReference>
<evidence type="ECO:0000259" key="2">
    <source>
        <dbReference type="Pfam" id="PF22036"/>
    </source>
</evidence>
<feature type="domain" description="MoaF-like" evidence="2">
    <location>
        <begin position="49"/>
        <end position="143"/>
    </location>
</feature>
<feature type="signal peptide" evidence="1">
    <location>
        <begin position="1"/>
        <end position="26"/>
    </location>
</feature>
<name>A0A1C3HDJ2_SERMA</name>
<dbReference type="InterPro" id="IPR053892">
    <property type="entry name" value="MoaF-like"/>
</dbReference>
<proteinExistence type="predicted"/>